<accession>A0AAD9UDK2</accession>
<organism evidence="3 4">
    <name type="scientific">Ridgeia piscesae</name>
    <name type="common">Tubeworm</name>
    <dbReference type="NCBI Taxonomy" id="27915"/>
    <lineage>
        <taxon>Eukaryota</taxon>
        <taxon>Metazoa</taxon>
        <taxon>Spiralia</taxon>
        <taxon>Lophotrochozoa</taxon>
        <taxon>Annelida</taxon>
        <taxon>Polychaeta</taxon>
        <taxon>Sedentaria</taxon>
        <taxon>Canalipalpata</taxon>
        <taxon>Sabellida</taxon>
        <taxon>Siboglinidae</taxon>
        <taxon>Ridgeia</taxon>
    </lineage>
</organism>
<dbReference type="PROSITE" id="PS50219">
    <property type="entry name" value="CNH"/>
    <property type="match status" value="1"/>
</dbReference>
<gene>
    <name evidence="3" type="ORF">NP493_236g01005</name>
</gene>
<comment type="caution">
    <text evidence="3">The sequence shown here is derived from an EMBL/GenBank/DDBJ whole genome shotgun (WGS) entry which is preliminary data.</text>
</comment>
<evidence type="ECO:0000259" key="2">
    <source>
        <dbReference type="PROSITE" id="PS50219"/>
    </source>
</evidence>
<reference evidence="3" key="1">
    <citation type="journal article" date="2023" name="Mol. Biol. Evol.">
        <title>Third-Generation Sequencing Reveals the Adaptive Role of the Epigenome in Three Deep-Sea Polychaetes.</title>
        <authorList>
            <person name="Perez M."/>
            <person name="Aroh O."/>
            <person name="Sun Y."/>
            <person name="Lan Y."/>
            <person name="Juniper S.K."/>
            <person name="Young C.R."/>
            <person name="Angers B."/>
            <person name="Qian P.Y."/>
        </authorList>
    </citation>
    <scope>NUCLEOTIDE SEQUENCE</scope>
    <source>
        <strain evidence="3">R07B-5</strain>
    </source>
</reference>
<feature type="region of interest" description="Disordered" evidence="1">
    <location>
        <begin position="1"/>
        <end position="58"/>
    </location>
</feature>
<dbReference type="EMBL" id="JAODUO010000236">
    <property type="protein sequence ID" value="KAK2185434.1"/>
    <property type="molecule type" value="Genomic_DNA"/>
</dbReference>
<feature type="domain" description="CNH" evidence="2">
    <location>
        <begin position="75"/>
        <end position="351"/>
    </location>
</feature>
<dbReference type="AlphaFoldDB" id="A0AAD9UDK2"/>
<dbReference type="Proteomes" id="UP001209878">
    <property type="component" value="Unassembled WGS sequence"/>
</dbReference>
<dbReference type="InterPro" id="IPR001180">
    <property type="entry name" value="CNH_dom"/>
</dbReference>
<keyword evidence="4" id="KW-1185">Reference proteome</keyword>
<dbReference type="SMART" id="SM00036">
    <property type="entry name" value="CNH"/>
    <property type="match status" value="1"/>
</dbReference>
<evidence type="ECO:0000256" key="1">
    <source>
        <dbReference type="SAM" id="MobiDB-lite"/>
    </source>
</evidence>
<evidence type="ECO:0000313" key="4">
    <source>
        <dbReference type="Proteomes" id="UP001209878"/>
    </source>
</evidence>
<protein>
    <recommendedName>
        <fullName evidence="2">CNH domain-containing protein</fullName>
    </recommendedName>
</protein>
<sequence>MPHREVGTDVLVNGNGNGAEVESHGSAPNSPAPVLPPRKRDRKPASPQRPVSNGLPPTPKVHMGACFSKVFNGCPLHINATASWVHPETKDQYVLLGCDEGIYTLNLNEIHEGTMELLHARRCSWLYIIKDFMMSLSGKNQALYRHDLLALHSKHQHRFSLPMNKIPEKLVPRKFVMTTKVPDTKGCLRCCVGRNPYNGYKYLCGAMPNSVFLMQWYDPLNKFMLLKQFDCPIYAPMKVFEMFITPDLDYPVVCVGVTKDPTTSHLKFDKINLNSSSSWFTEIGSGEKQLNVVNVAQLEKDTILVCYDNLVNVVSMSGRLKSSRHQAAELHFDFPVDSLGDYIILCVLLII</sequence>
<dbReference type="Pfam" id="PF00780">
    <property type="entry name" value="CNH"/>
    <property type="match status" value="1"/>
</dbReference>
<evidence type="ECO:0000313" key="3">
    <source>
        <dbReference type="EMBL" id="KAK2185434.1"/>
    </source>
</evidence>
<proteinExistence type="predicted"/>
<name>A0AAD9UDK2_RIDPI</name>